<dbReference type="PANTHER" id="PTHR44591">
    <property type="entry name" value="STRESS RESPONSE REGULATOR PROTEIN 1"/>
    <property type="match status" value="1"/>
</dbReference>
<evidence type="ECO:0000259" key="4">
    <source>
        <dbReference type="PROSITE" id="PS50110"/>
    </source>
</evidence>
<keyword evidence="2" id="KW-0902">Two-component regulatory system</keyword>
<gene>
    <name evidence="5" type="ORF">A3A77_01895</name>
</gene>
<dbReference type="SMART" id="SM00448">
    <property type="entry name" value="REC"/>
    <property type="match status" value="1"/>
</dbReference>
<organism evidence="5 6">
    <name type="scientific">Candidatus Blackburnbacteria bacterium RIFCSPLOWO2_01_FULL_40_20</name>
    <dbReference type="NCBI Taxonomy" id="1797519"/>
    <lineage>
        <taxon>Bacteria</taxon>
        <taxon>Candidatus Blackburniibacteriota</taxon>
    </lineage>
</organism>
<dbReference type="InterPro" id="IPR011006">
    <property type="entry name" value="CheY-like_superfamily"/>
</dbReference>
<comment type="caution">
    <text evidence="3">Lacks conserved residue(s) required for the propagation of feature annotation.</text>
</comment>
<evidence type="ECO:0000256" key="1">
    <source>
        <dbReference type="ARBA" id="ARBA00022553"/>
    </source>
</evidence>
<evidence type="ECO:0000256" key="2">
    <source>
        <dbReference type="ARBA" id="ARBA00023012"/>
    </source>
</evidence>
<dbReference type="Proteomes" id="UP000178659">
    <property type="component" value="Unassembled WGS sequence"/>
</dbReference>
<dbReference type="InterPro" id="IPR001789">
    <property type="entry name" value="Sig_transdc_resp-reg_receiver"/>
</dbReference>
<protein>
    <recommendedName>
        <fullName evidence="4">Response regulatory domain-containing protein</fullName>
    </recommendedName>
</protein>
<dbReference type="AlphaFoldDB" id="A0A1G1VFQ2"/>
<dbReference type="SUPFAM" id="SSF52172">
    <property type="entry name" value="CheY-like"/>
    <property type="match status" value="1"/>
</dbReference>
<proteinExistence type="predicted"/>
<dbReference type="EMBL" id="MHCC01000001">
    <property type="protein sequence ID" value="OGY14211.1"/>
    <property type="molecule type" value="Genomic_DNA"/>
</dbReference>
<comment type="caution">
    <text evidence="5">The sequence shown here is derived from an EMBL/GenBank/DDBJ whole genome shotgun (WGS) entry which is preliminary data.</text>
</comment>
<dbReference type="Pfam" id="PF00072">
    <property type="entry name" value="Response_reg"/>
    <property type="match status" value="1"/>
</dbReference>
<evidence type="ECO:0000256" key="3">
    <source>
        <dbReference type="PROSITE-ProRule" id="PRU00169"/>
    </source>
</evidence>
<dbReference type="PROSITE" id="PS50110">
    <property type="entry name" value="RESPONSE_REGULATORY"/>
    <property type="match status" value="1"/>
</dbReference>
<dbReference type="GO" id="GO:0000160">
    <property type="term" value="P:phosphorelay signal transduction system"/>
    <property type="evidence" value="ECO:0007669"/>
    <property type="project" value="UniProtKB-KW"/>
</dbReference>
<sequence>MAERIKVLTVENDKRIAEVIKDILAFEEIETDRVTWVKTADEAIEALKSPEKPSIIILNLVLDSGIEESWQFIRYVRSPTSPFRDVPILVITGMDASDVKMTCKTLGVEGFLAKPFAIEDLLQSVKEVLK</sequence>
<dbReference type="Gene3D" id="3.40.50.2300">
    <property type="match status" value="1"/>
</dbReference>
<evidence type="ECO:0000313" key="6">
    <source>
        <dbReference type="Proteomes" id="UP000178659"/>
    </source>
</evidence>
<keyword evidence="1" id="KW-0597">Phosphoprotein</keyword>
<dbReference type="InterPro" id="IPR050595">
    <property type="entry name" value="Bact_response_regulator"/>
</dbReference>
<reference evidence="5 6" key="1">
    <citation type="journal article" date="2016" name="Nat. Commun.">
        <title>Thousands of microbial genomes shed light on interconnected biogeochemical processes in an aquifer system.</title>
        <authorList>
            <person name="Anantharaman K."/>
            <person name="Brown C.T."/>
            <person name="Hug L.A."/>
            <person name="Sharon I."/>
            <person name="Castelle C.J."/>
            <person name="Probst A.J."/>
            <person name="Thomas B.C."/>
            <person name="Singh A."/>
            <person name="Wilkins M.J."/>
            <person name="Karaoz U."/>
            <person name="Brodie E.L."/>
            <person name="Williams K.H."/>
            <person name="Hubbard S.S."/>
            <person name="Banfield J.F."/>
        </authorList>
    </citation>
    <scope>NUCLEOTIDE SEQUENCE [LARGE SCALE GENOMIC DNA]</scope>
</reference>
<dbReference type="PANTHER" id="PTHR44591:SF14">
    <property type="entry name" value="PROTEIN PILG"/>
    <property type="match status" value="1"/>
</dbReference>
<evidence type="ECO:0000313" key="5">
    <source>
        <dbReference type="EMBL" id="OGY14211.1"/>
    </source>
</evidence>
<feature type="domain" description="Response regulatory" evidence="4">
    <location>
        <begin position="6"/>
        <end position="129"/>
    </location>
</feature>
<accession>A0A1G1VFQ2</accession>
<name>A0A1G1VFQ2_9BACT</name>